<dbReference type="PANTHER" id="PTHR36700">
    <property type="entry name" value="CRISPR SYSTEM CMR SUBUNIT CMR4"/>
    <property type="match status" value="1"/>
</dbReference>
<organism evidence="3 4">
    <name type="scientific">Candidatus Methylocalor cossyra</name>
    <dbReference type="NCBI Taxonomy" id="3108543"/>
    <lineage>
        <taxon>Bacteria</taxon>
        <taxon>Pseudomonadati</taxon>
        <taxon>Pseudomonadota</taxon>
        <taxon>Gammaproteobacteria</taxon>
        <taxon>Methylococcales</taxon>
        <taxon>Methylococcaceae</taxon>
        <taxon>Candidatus Methylocalor</taxon>
    </lineage>
</organism>
<keyword evidence="1" id="KW-0051">Antiviral defense</keyword>
<reference evidence="3 4" key="1">
    <citation type="submission" date="2024-04" db="EMBL/GenBank/DDBJ databases">
        <authorList>
            <person name="Cremers G."/>
        </authorList>
    </citation>
    <scope>NUCLEOTIDE SEQUENCE [LARGE SCALE GENOMIC DNA]</scope>
    <source>
        <strain evidence="3">MeCH1-AG</strain>
    </source>
</reference>
<protein>
    <submittedName>
        <fullName evidence="3">Type III-B CRISPR module RAMP protein Cmr4</fullName>
    </submittedName>
</protein>
<accession>A0ABP1CAA9</accession>
<dbReference type="InterPro" id="IPR013410">
    <property type="entry name" value="CRISPR-assoc_RAMP_Cmr4"/>
</dbReference>
<keyword evidence="4" id="KW-1185">Reference proteome</keyword>
<sequence length="279" mass="29756">MQTAILGLLAETFIHPGAGSTGGAIDLPVAREAATGYPYIPGSSLKGALRDRAEQTGGWDDNQLKKVFGQQESAGGVLVSDARLLLLPVRSLSGPYLWATCPLLLERLGRDFRRSEIADLSPPELPTKPGKGQILTAAAASGARVYLEERSFTVAAAPGEGLVETLRKLIHHPDTGNRLNQQLAILSDEDFAWFASYGLAVQARNVLNENKTSNNLWYEETLPPDTLMYALLAERSGGAVGSVAGLFATRPYLQAGGNETVGQGWFAVQVLGTPAEAQR</sequence>
<dbReference type="RefSeq" id="WP_348757592.1">
    <property type="nucleotide sequence ID" value="NZ_OZ026884.1"/>
</dbReference>
<dbReference type="Pfam" id="PF03787">
    <property type="entry name" value="RAMPs"/>
    <property type="match status" value="1"/>
</dbReference>
<gene>
    <name evidence="3" type="ORF">MECH1_V1_2285</name>
</gene>
<evidence type="ECO:0000313" key="3">
    <source>
        <dbReference type="EMBL" id="CAL1241061.1"/>
    </source>
</evidence>
<name>A0ABP1CAA9_9GAMM</name>
<evidence type="ECO:0000256" key="1">
    <source>
        <dbReference type="ARBA" id="ARBA00023118"/>
    </source>
</evidence>
<proteinExistence type="predicted"/>
<dbReference type="NCBIfam" id="TIGR02580">
    <property type="entry name" value="cas_RAMP_Cmr4"/>
    <property type="match status" value="1"/>
</dbReference>
<feature type="domain" description="CRISPR type III-associated protein" evidence="2">
    <location>
        <begin position="11"/>
        <end position="266"/>
    </location>
</feature>
<dbReference type="InterPro" id="IPR005537">
    <property type="entry name" value="RAMP_III_fam"/>
</dbReference>
<dbReference type="EMBL" id="OZ026884">
    <property type="protein sequence ID" value="CAL1241061.1"/>
    <property type="molecule type" value="Genomic_DNA"/>
</dbReference>
<dbReference type="PANTHER" id="PTHR36700:SF1">
    <property type="entry name" value="CRISPR SYSTEM CMR SUBUNIT CMR4"/>
    <property type="match status" value="1"/>
</dbReference>
<evidence type="ECO:0000313" key="4">
    <source>
        <dbReference type="Proteomes" id="UP001497493"/>
    </source>
</evidence>
<evidence type="ECO:0000259" key="2">
    <source>
        <dbReference type="Pfam" id="PF03787"/>
    </source>
</evidence>
<dbReference type="Proteomes" id="UP001497493">
    <property type="component" value="Chromosome"/>
</dbReference>